<keyword evidence="4" id="KW-0378">Hydrolase</keyword>
<dbReference type="InterPro" id="IPR027417">
    <property type="entry name" value="P-loop_NTPase"/>
</dbReference>
<sequence length="921" mass="104960">MSPPSPPSSDHPWTYDVFINFRGEDTRRSFVSILYAGLSNAGIRTFLDNEELIKGDELGPALKKAIEESHIAIVVLSKNYAESSWCLDELVHIMECRDYYGQVVIPVFYDIDPSDVRKQTGNFGEALKVTARKKQDRLSEWRTALTQVANISGYHFHATSFIRTETELVSKIIEDIFTKLDNSFLSITQYPIGLESRVRQITKFIDDQSRKVCMIGIWGMGGSGKTTTAKAIYNQIHRRFKGKTSYIESIREVCDTNSRGIIHLQQQLLLDLLKEKKEIHSIALGINYIEKRLRGQKAFVVLDDVTKYEQLQALCRNPKLFGSGSVLIITTRDLSLLDLHQVHCVFKIKEMDENQSLQLFSCHAFQKPRPKTNFSELSTDVVENQSLQLFSCHAFQKPRPKTNFSELSTDVVAYCGGLPLALEVLGSYLYNRTKQEWRSVLSKLKKIPNDQVQEKLRISYDGLKDHMEKDIFLDICCFFIGKNRADVTEILNGCGLHAGIGIAVLIDRSLLKVGKNNKLQMHDLLRDMGREIVRESSPNKAANQSRLWRYEDVLHVLSKENGTETVEGLILKLQRTARIRFGTHAFQEMKNLRLLKLDGVHLNGDYGLISKQLIWIDWQRSNFNFVPDDFYQGNLVVFELKYSNVKQVWQETKLLEKLKVLNLSHSKYLRSTPDFSKLPNLEKLIMKDCPSLSEVHSSIGDLKNLLLINFRDCTSLDNLPREVYRLISVKTLILSGCSKIDKLEEDILQMESLTKLIAPDISVKEGPFSIVRLKSIAYISLCGYEGLTRDIFPSLIKSWMSPTRNSLPRVSPFGGNSLSRVSLDIVESNNMGYQSPMPSTLTKLRSVCVRCHSENQLTQELRRFLDDLYDVNFIELETSHGAQSSNLSLRSLVIGMGSSQIFMDTLKKSLSKVPSLSFHLY</sequence>
<dbReference type="FunFam" id="1.10.8.430:FF:000002">
    <property type="entry name" value="Disease resistance protein (TIR-NBS-LRR class)"/>
    <property type="match status" value="1"/>
</dbReference>
<dbReference type="GO" id="GO:0043531">
    <property type="term" value="F:ADP binding"/>
    <property type="evidence" value="ECO:0007669"/>
    <property type="project" value="InterPro"/>
</dbReference>
<dbReference type="EMBL" id="ASHM01015971">
    <property type="protein sequence ID" value="PNX97809.1"/>
    <property type="molecule type" value="Genomic_DNA"/>
</dbReference>
<dbReference type="Gene3D" id="3.40.50.300">
    <property type="entry name" value="P-loop containing nucleotide triphosphate hydrolases"/>
    <property type="match status" value="1"/>
</dbReference>
<dbReference type="PRINTS" id="PR00364">
    <property type="entry name" value="DISEASERSIST"/>
</dbReference>
<dbReference type="EC" id="3.2.2.6" evidence="1"/>
<comment type="caution">
    <text evidence="8">The sequence shown here is derived from an EMBL/GenBank/DDBJ whole genome shotgun (WGS) entry which is preliminary data.</text>
</comment>
<reference evidence="8 9" key="2">
    <citation type="journal article" date="2017" name="Front. Plant Sci.">
        <title>Gene Classification and Mining of Molecular Markers Useful in Red Clover (Trifolium pratense) Breeding.</title>
        <authorList>
            <person name="Istvanek J."/>
            <person name="Dluhosova J."/>
            <person name="Dluhos P."/>
            <person name="Patkova L."/>
            <person name="Nedelnik J."/>
            <person name="Repkova J."/>
        </authorList>
    </citation>
    <scope>NUCLEOTIDE SEQUENCE [LARGE SCALE GENOMIC DNA]</scope>
    <source>
        <strain evidence="9">cv. Tatra</strain>
        <tissue evidence="8">Young leaves</tissue>
    </source>
</reference>
<dbReference type="Pfam" id="PF00931">
    <property type="entry name" value="NB-ARC"/>
    <property type="match status" value="1"/>
</dbReference>
<evidence type="ECO:0000256" key="5">
    <source>
        <dbReference type="ARBA" id="ARBA00023027"/>
    </source>
</evidence>
<dbReference type="SMART" id="SM00255">
    <property type="entry name" value="TIR"/>
    <property type="match status" value="1"/>
</dbReference>
<comment type="catalytic activity">
    <reaction evidence="6">
        <text>NAD(+) + H2O = ADP-D-ribose + nicotinamide + H(+)</text>
        <dbReference type="Rhea" id="RHEA:16301"/>
        <dbReference type="ChEBI" id="CHEBI:15377"/>
        <dbReference type="ChEBI" id="CHEBI:15378"/>
        <dbReference type="ChEBI" id="CHEBI:17154"/>
        <dbReference type="ChEBI" id="CHEBI:57540"/>
        <dbReference type="ChEBI" id="CHEBI:57967"/>
        <dbReference type="EC" id="3.2.2.6"/>
    </reaction>
    <physiologicalReaction direction="left-to-right" evidence="6">
        <dbReference type="Rhea" id="RHEA:16302"/>
    </physiologicalReaction>
</comment>
<reference evidence="8 9" key="1">
    <citation type="journal article" date="2014" name="Am. J. Bot.">
        <title>Genome assembly and annotation for red clover (Trifolium pratense; Fabaceae).</title>
        <authorList>
            <person name="Istvanek J."/>
            <person name="Jaros M."/>
            <person name="Krenek A."/>
            <person name="Repkova J."/>
        </authorList>
    </citation>
    <scope>NUCLEOTIDE SEQUENCE [LARGE SCALE GENOMIC DNA]</scope>
    <source>
        <strain evidence="9">cv. Tatra</strain>
        <tissue evidence="8">Young leaves</tissue>
    </source>
</reference>
<dbReference type="Pfam" id="PF23282">
    <property type="entry name" value="WHD_ROQ1"/>
    <property type="match status" value="1"/>
</dbReference>
<dbReference type="Pfam" id="PF01582">
    <property type="entry name" value="TIR"/>
    <property type="match status" value="1"/>
</dbReference>
<evidence type="ECO:0000256" key="4">
    <source>
        <dbReference type="ARBA" id="ARBA00022801"/>
    </source>
</evidence>
<dbReference type="InterPro" id="IPR044974">
    <property type="entry name" value="Disease_R_plants"/>
</dbReference>
<dbReference type="Gene3D" id="1.10.8.430">
    <property type="entry name" value="Helical domain of apoptotic protease-activating factors"/>
    <property type="match status" value="1"/>
</dbReference>
<name>A0A2K3N4B0_TRIPR</name>
<dbReference type="Gene3D" id="3.80.10.10">
    <property type="entry name" value="Ribonuclease Inhibitor"/>
    <property type="match status" value="1"/>
</dbReference>
<dbReference type="SUPFAM" id="SSF52058">
    <property type="entry name" value="L domain-like"/>
    <property type="match status" value="1"/>
</dbReference>
<keyword evidence="3" id="KW-0677">Repeat</keyword>
<dbReference type="STRING" id="57577.A0A2K3N4B0"/>
<accession>A0A2K3N4B0</accession>
<proteinExistence type="predicted"/>
<organism evidence="8 9">
    <name type="scientific">Trifolium pratense</name>
    <name type="common">Red clover</name>
    <dbReference type="NCBI Taxonomy" id="57577"/>
    <lineage>
        <taxon>Eukaryota</taxon>
        <taxon>Viridiplantae</taxon>
        <taxon>Streptophyta</taxon>
        <taxon>Embryophyta</taxon>
        <taxon>Tracheophyta</taxon>
        <taxon>Spermatophyta</taxon>
        <taxon>Magnoliopsida</taxon>
        <taxon>eudicotyledons</taxon>
        <taxon>Gunneridae</taxon>
        <taxon>Pentapetalae</taxon>
        <taxon>rosids</taxon>
        <taxon>fabids</taxon>
        <taxon>Fabales</taxon>
        <taxon>Fabaceae</taxon>
        <taxon>Papilionoideae</taxon>
        <taxon>50 kb inversion clade</taxon>
        <taxon>NPAAA clade</taxon>
        <taxon>Hologalegina</taxon>
        <taxon>IRL clade</taxon>
        <taxon>Trifolieae</taxon>
        <taxon>Trifolium</taxon>
    </lineage>
</organism>
<evidence type="ECO:0000313" key="8">
    <source>
        <dbReference type="EMBL" id="PNX97809.1"/>
    </source>
</evidence>
<keyword evidence="5" id="KW-0520">NAD</keyword>
<dbReference type="InterPro" id="IPR032675">
    <property type="entry name" value="LRR_dom_sf"/>
</dbReference>
<gene>
    <name evidence="8" type="ORF">L195_g021043</name>
</gene>
<evidence type="ECO:0000259" key="7">
    <source>
        <dbReference type="PROSITE" id="PS50104"/>
    </source>
</evidence>
<dbReference type="InterPro" id="IPR002182">
    <property type="entry name" value="NB-ARC"/>
</dbReference>
<feature type="domain" description="TIR" evidence="7">
    <location>
        <begin position="13"/>
        <end position="180"/>
    </location>
</feature>
<dbReference type="InterPro" id="IPR042197">
    <property type="entry name" value="Apaf_helical"/>
</dbReference>
<dbReference type="GO" id="GO:0061809">
    <property type="term" value="F:NAD+ nucleosidase activity, cyclic ADP-ribose generating"/>
    <property type="evidence" value="ECO:0007669"/>
    <property type="project" value="UniProtKB-EC"/>
</dbReference>
<dbReference type="PANTHER" id="PTHR11017">
    <property type="entry name" value="LEUCINE-RICH REPEAT-CONTAINING PROTEIN"/>
    <property type="match status" value="1"/>
</dbReference>
<keyword evidence="2" id="KW-0433">Leucine-rich repeat</keyword>
<dbReference type="AlphaFoldDB" id="A0A2K3N4B0"/>
<protein>
    <recommendedName>
        <fullName evidence="1">ADP-ribosyl cyclase/cyclic ADP-ribose hydrolase</fullName>
        <ecNumber evidence="1">3.2.2.6</ecNumber>
    </recommendedName>
</protein>
<dbReference type="InterPro" id="IPR058192">
    <property type="entry name" value="WHD_ROQ1-like"/>
</dbReference>
<dbReference type="InterPro" id="IPR000157">
    <property type="entry name" value="TIR_dom"/>
</dbReference>
<dbReference type="PROSITE" id="PS50104">
    <property type="entry name" value="TIR"/>
    <property type="match status" value="1"/>
</dbReference>
<dbReference type="SUPFAM" id="SSF52200">
    <property type="entry name" value="Toll/Interleukin receptor TIR domain"/>
    <property type="match status" value="1"/>
</dbReference>
<evidence type="ECO:0000256" key="2">
    <source>
        <dbReference type="ARBA" id="ARBA00022614"/>
    </source>
</evidence>
<dbReference type="GO" id="GO:0007165">
    <property type="term" value="P:signal transduction"/>
    <property type="evidence" value="ECO:0007669"/>
    <property type="project" value="InterPro"/>
</dbReference>
<dbReference type="Proteomes" id="UP000236291">
    <property type="component" value="Unassembled WGS sequence"/>
</dbReference>
<dbReference type="InterPro" id="IPR035897">
    <property type="entry name" value="Toll_tir_struct_dom_sf"/>
</dbReference>
<dbReference type="ExpressionAtlas" id="A0A2K3N4B0">
    <property type="expression patterns" value="baseline"/>
</dbReference>
<evidence type="ECO:0000256" key="1">
    <source>
        <dbReference type="ARBA" id="ARBA00011982"/>
    </source>
</evidence>
<dbReference type="FunFam" id="3.40.50.10140:FF:000007">
    <property type="entry name" value="Disease resistance protein (TIR-NBS-LRR class)"/>
    <property type="match status" value="1"/>
</dbReference>
<evidence type="ECO:0000256" key="6">
    <source>
        <dbReference type="ARBA" id="ARBA00047304"/>
    </source>
</evidence>
<dbReference type="PANTHER" id="PTHR11017:SF560">
    <property type="entry name" value="RESISTANCE PROTEIN (TIR-NBS-LRR CLASS), PUTATIVE-RELATED"/>
    <property type="match status" value="1"/>
</dbReference>
<evidence type="ECO:0000313" key="9">
    <source>
        <dbReference type="Proteomes" id="UP000236291"/>
    </source>
</evidence>
<dbReference type="SUPFAM" id="SSF52540">
    <property type="entry name" value="P-loop containing nucleoside triphosphate hydrolases"/>
    <property type="match status" value="2"/>
</dbReference>
<dbReference type="Gene3D" id="3.40.50.10140">
    <property type="entry name" value="Toll/interleukin-1 receptor homology (TIR) domain"/>
    <property type="match status" value="1"/>
</dbReference>
<evidence type="ECO:0000256" key="3">
    <source>
        <dbReference type="ARBA" id="ARBA00022737"/>
    </source>
</evidence>
<dbReference type="GO" id="GO:0006952">
    <property type="term" value="P:defense response"/>
    <property type="evidence" value="ECO:0007669"/>
    <property type="project" value="InterPro"/>
</dbReference>